<dbReference type="GO" id="GO:0005840">
    <property type="term" value="C:ribosome"/>
    <property type="evidence" value="ECO:0007669"/>
    <property type="project" value="UniProtKB-KW"/>
</dbReference>
<dbReference type="InterPro" id="IPR004038">
    <property type="entry name" value="Ribosomal_eL8/eL30/eS12/Gad45"/>
</dbReference>
<evidence type="ECO:0000313" key="5">
    <source>
        <dbReference type="Proteomes" id="UP000182836"/>
    </source>
</evidence>
<keyword evidence="3" id="KW-0689">Ribosomal protein</keyword>
<reference evidence="2 4" key="1">
    <citation type="submission" date="2015-07" db="EMBL/GenBank/DDBJ databases">
        <title>Fjat-14205 dsm 2895.</title>
        <authorList>
            <person name="Liu B."/>
            <person name="Wang J."/>
            <person name="Zhu Y."/>
            <person name="Liu G."/>
            <person name="Chen Q."/>
            <person name="Chen Z."/>
            <person name="Lan J."/>
            <person name="Che J."/>
            <person name="Ge C."/>
            <person name="Shi H."/>
            <person name="Pan Z."/>
            <person name="Liu X."/>
        </authorList>
    </citation>
    <scope>NUCLEOTIDE SEQUENCE [LARGE SCALE GENOMIC DNA]</scope>
    <source>
        <strain evidence="2 4">DSM 2895</strain>
    </source>
</reference>
<evidence type="ECO:0000259" key="1">
    <source>
        <dbReference type="Pfam" id="PF01248"/>
    </source>
</evidence>
<dbReference type="InterPro" id="IPR029064">
    <property type="entry name" value="Ribosomal_eL30-like_sf"/>
</dbReference>
<dbReference type="EMBL" id="LGUG01000004">
    <property type="protein sequence ID" value="KON95805.1"/>
    <property type="molecule type" value="Genomic_DNA"/>
</dbReference>
<evidence type="ECO:0000313" key="2">
    <source>
        <dbReference type="EMBL" id="KON95805.1"/>
    </source>
</evidence>
<dbReference type="Proteomes" id="UP000182836">
    <property type="component" value="Unassembled WGS sequence"/>
</dbReference>
<dbReference type="STRING" id="47500.AF333_10235"/>
<sequence length="99" mass="10855">MNKVEQMIGLAQRARKLITGEELVIKAVRQGQVHLVILADDASPNTRKKVMDKCGSYKVSCVPYGNRQTLGAALGKEQRVVIGVTDAGFAERLTQLMNQ</sequence>
<dbReference type="NCBIfam" id="NF005825">
    <property type="entry name" value="PRK07714.1"/>
    <property type="match status" value="1"/>
</dbReference>
<evidence type="ECO:0000313" key="3">
    <source>
        <dbReference type="EMBL" id="SDI38082.1"/>
    </source>
</evidence>
<accession>A0A0D1WAP2</accession>
<dbReference type="SUPFAM" id="SSF55315">
    <property type="entry name" value="L30e-like"/>
    <property type="match status" value="1"/>
</dbReference>
<keyword evidence="4" id="KW-1185">Reference proteome</keyword>
<proteinExistence type="predicted"/>
<dbReference type="RefSeq" id="WP_043065944.1">
    <property type="nucleotide sequence ID" value="NZ_BJOA01000031.1"/>
</dbReference>
<feature type="domain" description="Ribosomal protein eL8/eL30/eS12/Gadd45" evidence="1">
    <location>
        <begin position="3"/>
        <end position="91"/>
    </location>
</feature>
<name>A0A0D1WAP2_ANEMI</name>
<dbReference type="GeneID" id="42305579"/>
<dbReference type="Gene3D" id="3.30.1330.30">
    <property type="match status" value="1"/>
</dbReference>
<dbReference type="Pfam" id="PF01248">
    <property type="entry name" value="Ribosomal_L7Ae"/>
    <property type="match status" value="1"/>
</dbReference>
<dbReference type="Proteomes" id="UP000037269">
    <property type="component" value="Unassembled WGS sequence"/>
</dbReference>
<dbReference type="AlphaFoldDB" id="A0A0D1WAP2"/>
<protein>
    <submittedName>
        <fullName evidence="3">LSU ribosomal protein L7AE</fullName>
    </submittedName>
</protein>
<gene>
    <name evidence="2" type="ORF">AF333_10235</name>
    <name evidence="3" type="ORF">SAMN04487909_103276</name>
</gene>
<dbReference type="OrthoDB" id="9794863at2"/>
<evidence type="ECO:0000313" key="4">
    <source>
        <dbReference type="Proteomes" id="UP000037269"/>
    </source>
</evidence>
<dbReference type="PATRIC" id="fig|47500.12.peg.4887"/>
<dbReference type="EMBL" id="FNED01000003">
    <property type="protein sequence ID" value="SDI38082.1"/>
    <property type="molecule type" value="Genomic_DNA"/>
</dbReference>
<keyword evidence="3" id="KW-0687">Ribonucleoprotein</keyword>
<reference evidence="3 5" key="2">
    <citation type="submission" date="2016-10" db="EMBL/GenBank/DDBJ databases">
        <authorList>
            <person name="de Groot N.N."/>
        </authorList>
    </citation>
    <scope>NUCLEOTIDE SEQUENCE [LARGE SCALE GENOMIC DNA]</scope>
    <source>
        <strain evidence="3 5">DSM 2895</strain>
    </source>
</reference>
<organism evidence="2 4">
    <name type="scientific">Aneurinibacillus migulanus</name>
    <name type="common">Bacillus migulanus</name>
    <dbReference type="NCBI Taxonomy" id="47500"/>
    <lineage>
        <taxon>Bacteria</taxon>
        <taxon>Bacillati</taxon>
        <taxon>Bacillota</taxon>
        <taxon>Bacilli</taxon>
        <taxon>Bacillales</taxon>
        <taxon>Paenibacillaceae</taxon>
        <taxon>Aneurinibacillus group</taxon>
        <taxon>Aneurinibacillus</taxon>
    </lineage>
</organism>